<dbReference type="Proteomes" id="UP001560296">
    <property type="component" value="Unassembled WGS sequence"/>
</dbReference>
<keyword evidence="12" id="KW-1185">Reference proteome</keyword>
<dbReference type="InterPro" id="IPR052905">
    <property type="entry name" value="LD-transpeptidase_YkuD-like"/>
</dbReference>
<sequence>MYKETARNLAAGCLLLISFLTGASDEPLDEAIRQTLAQRSEACAPGLAASELAAPGLLHELYARQAFVALWQQPNRRTALKQALLQVADDGLDPADYPLDDRRAATSSLQQQACADLQASHSYLRALQHLAHGRLEQDSIEPFWRAPGSASPRPRPGVLELALNGLDRPSEAFAAARPALLQYQALRQAYAERRRGPIDEWPLIPAGHLLRPDSRDERIPLLAARLAAEGYLAARPATDAGLYDATLLAAVLDFQARHGLQADGLVGPQTLSALNTSARERLEQLQVNLERWRWLANDIEAETLLVDIAGGLLSYYVEQQLRWQGRAVVGRPSRQTPQLKSLVNRLTLNPTWSVPPTILREDKLPEIRRDPNYLARHQMRVLDRHGEPLDPTGIDWENPGNIILRQDAGPDNPLGRLAIRFPNPFSVYLHDTPSQQLFSKSPRAFSSGCVRIEGILELLAALLPADDCSEIAQRLDSGQTQEFPIRRRLPIVIAYWTAAVAATGELVLRNDLYERDRKLLFALREAGH</sequence>
<dbReference type="SUPFAM" id="SSF141523">
    <property type="entry name" value="L,D-transpeptidase catalytic domain-like"/>
    <property type="match status" value="1"/>
</dbReference>
<feature type="signal peptide" evidence="9">
    <location>
        <begin position="1"/>
        <end position="23"/>
    </location>
</feature>
<dbReference type="InterPro" id="IPR045380">
    <property type="entry name" value="LD_TPept_scaffold_dom"/>
</dbReference>
<reference evidence="11 12" key="1">
    <citation type="submission" date="2024-07" db="EMBL/GenBank/DDBJ databases">
        <authorList>
            <person name="Li M."/>
        </authorList>
    </citation>
    <scope>NUCLEOTIDE SEQUENCE [LARGE SCALE GENOMIC DNA]</scope>
    <source>
        <strain evidence="11 12">25A3E</strain>
    </source>
</reference>
<dbReference type="Gene3D" id="1.10.101.10">
    <property type="entry name" value="PGBD-like superfamily/PGBD"/>
    <property type="match status" value="1"/>
</dbReference>
<evidence type="ECO:0000256" key="4">
    <source>
        <dbReference type="ARBA" id="ARBA00022960"/>
    </source>
</evidence>
<evidence type="ECO:0000256" key="7">
    <source>
        <dbReference type="PROSITE-ProRule" id="PRU01373"/>
    </source>
</evidence>
<dbReference type="Gene3D" id="2.40.440.10">
    <property type="entry name" value="L,D-transpeptidase catalytic domain-like"/>
    <property type="match status" value="1"/>
</dbReference>
<dbReference type="RefSeq" id="WP_369285826.1">
    <property type="nucleotide sequence ID" value="NZ_JBFTEG010000001.1"/>
</dbReference>
<evidence type="ECO:0000256" key="8">
    <source>
        <dbReference type="SAM" id="Coils"/>
    </source>
</evidence>
<comment type="similarity">
    <text evidence="2">Belongs to the YkuD family.</text>
</comment>
<feature type="chain" id="PRO_5045650905" evidence="9">
    <location>
        <begin position="24"/>
        <end position="528"/>
    </location>
</feature>
<accession>A0ABV3YNM9</accession>
<dbReference type="Pfam" id="PF01471">
    <property type="entry name" value="PG_binding_1"/>
    <property type="match status" value="1"/>
</dbReference>
<feature type="active site" description="Proton donor/acceptor" evidence="7">
    <location>
        <position position="430"/>
    </location>
</feature>
<keyword evidence="5 7" id="KW-0573">Peptidoglycan synthesis</keyword>
<keyword evidence="8" id="KW-0175">Coiled coil</keyword>
<proteinExistence type="inferred from homology"/>
<dbReference type="CDD" id="cd16913">
    <property type="entry name" value="YkuD_like"/>
    <property type="match status" value="1"/>
</dbReference>
<dbReference type="SUPFAM" id="SSF47090">
    <property type="entry name" value="PGBD-like"/>
    <property type="match status" value="1"/>
</dbReference>
<evidence type="ECO:0000256" key="9">
    <source>
        <dbReference type="SAM" id="SignalP"/>
    </source>
</evidence>
<feature type="domain" description="L,D-TPase catalytic" evidence="10">
    <location>
        <begin position="302"/>
        <end position="472"/>
    </location>
</feature>
<dbReference type="InterPro" id="IPR005490">
    <property type="entry name" value="LD_TPept_cat_dom"/>
</dbReference>
<dbReference type="Pfam" id="PF20142">
    <property type="entry name" value="Scaffold"/>
    <property type="match status" value="1"/>
</dbReference>
<evidence type="ECO:0000256" key="6">
    <source>
        <dbReference type="ARBA" id="ARBA00023316"/>
    </source>
</evidence>
<evidence type="ECO:0000256" key="1">
    <source>
        <dbReference type="ARBA" id="ARBA00004752"/>
    </source>
</evidence>
<feature type="coiled-coil region" evidence="8">
    <location>
        <begin position="275"/>
        <end position="302"/>
    </location>
</feature>
<dbReference type="InterPro" id="IPR038063">
    <property type="entry name" value="Transpep_catalytic_dom"/>
</dbReference>
<dbReference type="Pfam" id="PF03734">
    <property type="entry name" value="YkuD"/>
    <property type="match status" value="1"/>
</dbReference>
<dbReference type="PANTHER" id="PTHR41533:SF2">
    <property type="entry name" value="BLR7131 PROTEIN"/>
    <property type="match status" value="1"/>
</dbReference>
<keyword evidence="6 7" id="KW-0961">Cell wall biogenesis/degradation</keyword>
<evidence type="ECO:0000259" key="10">
    <source>
        <dbReference type="PROSITE" id="PS52029"/>
    </source>
</evidence>
<name>A0ABV3YNM9_9PSED</name>
<evidence type="ECO:0000313" key="12">
    <source>
        <dbReference type="Proteomes" id="UP001560296"/>
    </source>
</evidence>
<gene>
    <name evidence="11" type="ORF">AB5S05_02435</name>
</gene>
<evidence type="ECO:0000313" key="11">
    <source>
        <dbReference type="EMBL" id="MEX6500908.1"/>
    </source>
</evidence>
<dbReference type="EMBL" id="JBFTEG010000001">
    <property type="protein sequence ID" value="MEX6500908.1"/>
    <property type="molecule type" value="Genomic_DNA"/>
</dbReference>
<evidence type="ECO:0000256" key="2">
    <source>
        <dbReference type="ARBA" id="ARBA00005992"/>
    </source>
</evidence>
<dbReference type="PROSITE" id="PS52029">
    <property type="entry name" value="LD_TPASE"/>
    <property type="match status" value="1"/>
</dbReference>
<dbReference type="InterPro" id="IPR002477">
    <property type="entry name" value="Peptidoglycan-bd-like"/>
</dbReference>
<comment type="caution">
    <text evidence="11">The sequence shown here is derived from an EMBL/GenBank/DDBJ whole genome shotgun (WGS) entry which is preliminary data.</text>
</comment>
<dbReference type="InterPro" id="IPR036366">
    <property type="entry name" value="PGBDSf"/>
</dbReference>
<feature type="active site" description="Nucleophile" evidence="7">
    <location>
        <position position="449"/>
    </location>
</feature>
<comment type="pathway">
    <text evidence="1 7">Cell wall biogenesis; peptidoglycan biosynthesis.</text>
</comment>
<keyword evidence="9" id="KW-0732">Signal</keyword>
<dbReference type="PANTHER" id="PTHR41533">
    <property type="entry name" value="L,D-TRANSPEPTIDASE HI_1667-RELATED"/>
    <property type="match status" value="1"/>
</dbReference>
<evidence type="ECO:0000256" key="5">
    <source>
        <dbReference type="ARBA" id="ARBA00022984"/>
    </source>
</evidence>
<organism evidence="11 12">
    <name type="scientific">Pseudomonas zhanjiangensis</name>
    <dbReference type="NCBI Taxonomy" id="3239015"/>
    <lineage>
        <taxon>Bacteria</taxon>
        <taxon>Pseudomonadati</taxon>
        <taxon>Pseudomonadota</taxon>
        <taxon>Gammaproteobacteria</taxon>
        <taxon>Pseudomonadales</taxon>
        <taxon>Pseudomonadaceae</taxon>
        <taxon>Pseudomonas</taxon>
    </lineage>
</organism>
<keyword evidence="4 7" id="KW-0133">Cell shape</keyword>
<evidence type="ECO:0000256" key="3">
    <source>
        <dbReference type="ARBA" id="ARBA00022679"/>
    </source>
</evidence>
<protein>
    <submittedName>
        <fullName evidence="11">Murein L,D-transpeptidase</fullName>
    </submittedName>
</protein>
<keyword evidence="3" id="KW-0808">Transferase</keyword>
<dbReference type="InterPro" id="IPR036365">
    <property type="entry name" value="PGBD-like_sf"/>
</dbReference>